<evidence type="ECO:0000313" key="3">
    <source>
        <dbReference type="Proteomes" id="UP000033047"/>
    </source>
</evidence>
<dbReference type="Proteomes" id="UP000033047">
    <property type="component" value="Unassembled WGS sequence"/>
</dbReference>
<organism evidence="2 3">
    <name type="scientific">Parabacteroides goldsteinii DSM 19448 = WAL 12034</name>
    <dbReference type="NCBI Taxonomy" id="927665"/>
    <lineage>
        <taxon>Bacteria</taxon>
        <taxon>Pseudomonadati</taxon>
        <taxon>Bacteroidota</taxon>
        <taxon>Bacteroidia</taxon>
        <taxon>Bacteroidales</taxon>
        <taxon>Tannerellaceae</taxon>
        <taxon>Parabacteroides</taxon>
    </lineage>
</organism>
<dbReference type="Gene3D" id="3.40.50.300">
    <property type="entry name" value="P-loop containing nucleotide triphosphate hydrolases"/>
    <property type="match status" value="1"/>
</dbReference>
<dbReference type="GO" id="GO:0016887">
    <property type="term" value="F:ATP hydrolysis activity"/>
    <property type="evidence" value="ECO:0007669"/>
    <property type="project" value="InterPro"/>
</dbReference>
<dbReference type="PANTHER" id="PTHR43581">
    <property type="entry name" value="ATP/GTP PHOSPHATASE"/>
    <property type="match status" value="1"/>
</dbReference>
<proteinExistence type="predicted"/>
<name>A0A0F5IUB5_9BACT</name>
<dbReference type="EMBL" id="AQHV01000021">
    <property type="protein sequence ID" value="KKB48767.1"/>
    <property type="molecule type" value="Genomic_DNA"/>
</dbReference>
<dbReference type="InterPro" id="IPR051396">
    <property type="entry name" value="Bact_Antivir_Def_Nuclease"/>
</dbReference>
<evidence type="ECO:0000313" key="2">
    <source>
        <dbReference type="EMBL" id="KKB48767.1"/>
    </source>
</evidence>
<dbReference type="STRING" id="927665.HMPREF1535_03996"/>
<dbReference type="AlphaFoldDB" id="A0A0F5IUB5"/>
<dbReference type="RefSeq" id="WP_007657079.1">
    <property type="nucleotide sequence ID" value="NZ_KQ033913.1"/>
</dbReference>
<dbReference type="InterPro" id="IPR003959">
    <property type="entry name" value="ATPase_AAA_core"/>
</dbReference>
<protein>
    <recommendedName>
        <fullName evidence="1">ATPase AAA-type core domain-containing protein</fullName>
    </recommendedName>
</protein>
<dbReference type="GO" id="GO:0005524">
    <property type="term" value="F:ATP binding"/>
    <property type="evidence" value="ECO:0007669"/>
    <property type="project" value="InterPro"/>
</dbReference>
<comment type="caution">
    <text evidence="2">The sequence shown here is derived from an EMBL/GenBank/DDBJ whole genome shotgun (WGS) entry which is preliminary data.</text>
</comment>
<accession>A0A0F5IUB5</accession>
<evidence type="ECO:0000259" key="1">
    <source>
        <dbReference type="Pfam" id="PF13304"/>
    </source>
</evidence>
<dbReference type="SUPFAM" id="SSF52540">
    <property type="entry name" value="P-loop containing nucleoside triphosphate hydrolases"/>
    <property type="match status" value="1"/>
</dbReference>
<dbReference type="PATRIC" id="fig|927665.4.peg.4106"/>
<feature type="domain" description="ATPase AAA-type core" evidence="1">
    <location>
        <begin position="24"/>
        <end position="370"/>
    </location>
</feature>
<sequence length="434" mass="50660">MSKYKYSLYGYHAIEKADITINGITVLSGENGCGKSTLSRWLYYIINESNKFDESLYEEFSNQLRGNLHKLFRASREISQSDEFTSYHEVIDQINDQVDIDTLKERYISLVKQFELRLISFLSAEMMKSRKKRIFSYLKISYNDDKILLEKNIAEFFSLLIADFDQKYEELYLNKEKRSLDQLYRFIKRNYLEEDKAPSKIQLSEDGVKLLEKGKFDAPLMIHRAIYIDTPMALSDKAKTLSTHWTDLYEMMISPRGEMPQSGKKVLLRIRRLINGQIIVEDDTFGFNKELHFHREDGLNIPLEKAATGLKAFAYLQRLLENGYLNEETLLLIDEPEAHLHPQWIVEFARLLVLLHKELGLKIMIASHNPDMVAAIQSIAHKEDIIENTCFYQATRSENSLQYTYQNLGSDIKEIFESFNIAISRIQDYGSNNL</sequence>
<gene>
    <name evidence="2" type="ORF">HMPREF1535_03996</name>
</gene>
<reference evidence="2 3" key="1">
    <citation type="submission" date="2013-04" db="EMBL/GenBank/DDBJ databases">
        <title>The Genome Sequence of Parabacteroides goldsteinii DSM 19448.</title>
        <authorList>
            <consortium name="The Broad Institute Genomics Platform"/>
            <person name="Earl A."/>
            <person name="Ward D."/>
            <person name="Feldgarden M."/>
            <person name="Gevers D."/>
            <person name="Martens E."/>
            <person name="Sakamoto M."/>
            <person name="Benno Y."/>
            <person name="Song Y."/>
            <person name="Liu C."/>
            <person name="Lee J."/>
            <person name="Bolanos M."/>
            <person name="Vaisanen M.L."/>
            <person name="Finegold S.M."/>
            <person name="Walker B."/>
            <person name="Young S."/>
            <person name="Zeng Q."/>
            <person name="Gargeya S."/>
            <person name="Fitzgerald M."/>
            <person name="Haas B."/>
            <person name="Abouelleil A."/>
            <person name="Allen A.W."/>
            <person name="Alvarado L."/>
            <person name="Arachchi H.M."/>
            <person name="Berlin A.M."/>
            <person name="Chapman S.B."/>
            <person name="Gainer-Dewar J."/>
            <person name="Goldberg J."/>
            <person name="Griggs A."/>
            <person name="Gujja S."/>
            <person name="Hansen M."/>
            <person name="Howarth C."/>
            <person name="Imamovic A."/>
            <person name="Ireland A."/>
            <person name="Larimer J."/>
            <person name="McCowan C."/>
            <person name="Murphy C."/>
            <person name="Pearson M."/>
            <person name="Poon T.W."/>
            <person name="Priest M."/>
            <person name="Roberts A."/>
            <person name="Saif S."/>
            <person name="Shea T."/>
            <person name="Sisk P."/>
            <person name="Sykes S."/>
            <person name="Wortman J."/>
            <person name="Nusbaum C."/>
            <person name="Birren B."/>
        </authorList>
    </citation>
    <scope>NUCLEOTIDE SEQUENCE [LARGE SCALE GENOMIC DNA]</scope>
    <source>
        <strain evidence="2 3">DSM 19448</strain>
    </source>
</reference>
<dbReference type="PANTHER" id="PTHR43581:SF2">
    <property type="entry name" value="EXCINUCLEASE ATPASE SUBUNIT"/>
    <property type="match status" value="1"/>
</dbReference>
<dbReference type="InterPro" id="IPR027417">
    <property type="entry name" value="P-loop_NTPase"/>
</dbReference>
<dbReference type="Pfam" id="PF13304">
    <property type="entry name" value="AAA_21"/>
    <property type="match status" value="1"/>
</dbReference>
<dbReference type="HOGENOM" id="CLU_049298_0_0_10"/>